<accession>A4J7Z2</accession>
<feature type="site" description="Transition state stabilizer" evidence="12">
    <location>
        <position position="195"/>
    </location>
</feature>
<keyword evidence="8 13" id="KW-0460">Magnesium</keyword>
<dbReference type="InterPro" id="IPR036849">
    <property type="entry name" value="Enolase-like_C_sf"/>
</dbReference>
<dbReference type="OrthoDB" id="8630262at2"/>
<organism evidence="16 17">
    <name type="scientific">Desulforamulus reducens (strain ATCC BAA-1160 / DSM 100696 / MI-1)</name>
    <name type="common">Desulfotomaculum reducens</name>
    <dbReference type="NCBI Taxonomy" id="349161"/>
    <lineage>
        <taxon>Bacteria</taxon>
        <taxon>Bacillati</taxon>
        <taxon>Bacillota</taxon>
        <taxon>Clostridia</taxon>
        <taxon>Eubacteriales</taxon>
        <taxon>Peptococcaceae</taxon>
        <taxon>Desulforamulus</taxon>
    </lineage>
</organism>
<dbReference type="CDD" id="cd03314">
    <property type="entry name" value="MAL"/>
    <property type="match status" value="1"/>
</dbReference>
<dbReference type="InterPro" id="IPR022665">
    <property type="entry name" value="MeAsp_NH4-lyase_N"/>
</dbReference>
<dbReference type="eggNOG" id="COG3799">
    <property type="taxonomic scope" value="Bacteria"/>
</dbReference>
<dbReference type="GO" id="GO:0046872">
    <property type="term" value="F:metal ion binding"/>
    <property type="evidence" value="ECO:0007669"/>
    <property type="project" value="UniProtKB-KW"/>
</dbReference>
<dbReference type="InterPro" id="IPR022662">
    <property type="entry name" value="MeAsp_NH4-lyase_C"/>
</dbReference>
<evidence type="ECO:0000259" key="14">
    <source>
        <dbReference type="Pfam" id="PF05034"/>
    </source>
</evidence>
<dbReference type="Gene3D" id="3.20.20.120">
    <property type="entry name" value="Enolase-like C-terminal domain"/>
    <property type="match status" value="1"/>
</dbReference>
<dbReference type="HOGENOM" id="CLU_055277_0_0_9"/>
<dbReference type="PANTHER" id="PTHR48073">
    <property type="entry name" value="O-SUCCINYLBENZOATE SYNTHASE-RELATED"/>
    <property type="match status" value="1"/>
</dbReference>
<dbReference type="SFLD" id="SFLDS00001">
    <property type="entry name" value="Enolase"/>
    <property type="match status" value="1"/>
</dbReference>
<comment type="pathway">
    <text evidence="3">Amino-acid degradation; L-glutamate degradation via mesaconate pathway; acetate and pyruvate from L-glutamate: step 2/4.</text>
</comment>
<comment type="catalytic activity">
    <reaction evidence="1">
        <text>(2S,3S)-3-methyl-L-aspartate = mesaconate + NH4(+)</text>
        <dbReference type="Rhea" id="RHEA:12829"/>
        <dbReference type="ChEBI" id="CHEBI:28938"/>
        <dbReference type="ChEBI" id="CHEBI:36986"/>
        <dbReference type="ChEBI" id="CHEBI:58724"/>
        <dbReference type="EC" id="4.3.1.2"/>
    </reaction>
</comment>
<dbReference type="RefSeq" id="WP_011878992.1">
    <property type="nucleotide sequence ID" value="NC_009253.1"/>
</dbReference>
<dbReference type="UniPathway" id="UPA00561">
    <property type="reaction ID" value="UER00618"/>
</dbReference>
<comment type="subunit">
    <text evidence="5">Homodimer.</text>
</comment>
<evidence type="ECO:0000259" key="15">
    <source>
        <dbReference type="Pfam" id="PF07476"/>
    </source>
</evidence>
<dbReference type="GO" id="GO:0050096">
    <property type="term" value="F:methylaspartate ammonia-lyase activity"/>
    <property type="evidence" value="ECO:0007669"/>
    <property type="project" value="UniProtKB-EC"/>
</dbReference>
<gene>
    <name evidence="16" type="ordered locus">Dred_2689</name>
</gene>
<feature type="domain" description="Methylaspartate ammonia-lyase C-terminal" evidence="15">
    <location>
        <begin position="163"/>
        <end position="410"/>
    </location>
</feature>
<dbReference type="NCBIfam" id="TIGR01502">
    <property type="entry name" value="B_methylAsp_ase"/>
    <property type="match status" value="1"/>
</dbReference>
<dbReference type="SUPFAM" id="SSF54826">
    <property type="entry name" value="Enolase N-terminal domain-like"/>
    <property type="match status" value="1"/>
</dbReference>
<dbReference type="KEGG" id="drm:Dred_2689"/>
<evidence type="ECO:0000256" key="13">
    <source>
        <dbReference type="PIRSR" id="PIRSR017107-4"/>
    </source>
</evidence>
<feature type="binding site" evidence="11">
    <location>
        <position position="173"/>
    </location>
    <ligand>
        <name>(2S,3S)-3-methyl-L-aspartate</name>
        <dbReference type="ChEBI" id="CHEBI:58724"/>
    </ligand>
</feature>
<dbReference type="SUPFAM" id="SSF51604">
    <property type="entry name" value="Enolase C-terminal domain-like"/>
    <property type="match status" value="1"/>
</dbReference>
<evidence type="ECO:0000256" key="5">
    <source>
        <dbReference type="ARBA" id="ARBA00011738"/>
    </source>
</evidence>
<evidence type="ECO:0000256" key="11">
    <source>
        <dbReference type="PIRSR" id="PIRSR017107-2"/>
    </source>
</evidence>
<dbReference type="Proteomes" id="UP000001556">
    <property type="component" value="Chromosome"/>
</dbReference>
<dbReference type="InterPro" id="IPR006395">
    <property type="entry name" value="Me_Asp_am_lyase"/>
</dbReference>
<keyword evidence="7 13" id="KW-0479">Metal-binding</keyword>
<dbReference type="SFLD" id="SFLDF00007">
    <property type="entry name" value="methylaspartate_ammonia-lyase"/>
    <property type="match status" value="1"/>
</dbReference>
<dbReference type="SFLD" id="SFLDG00151">
    <property type="entry name" value="methylaspartate_ammonia-lyase"/>
    <property type="match status" value="1"/>
</dbReference>
<dbReference type="PIRSF" id="PIRSF017107">
    <property type="entry name" value="MAL"/>
    <property type="match status" value="1"/>
</dbReference>
<feature type="binding site" evidence="13">
    <location>
        <position position="307"/>
    </location>
    <ligand>
        <name>Mg(2+)</name>
        <dbReference type="ChEBI" id="CHEBI:18420"/>
    </ligand>
</feature>
<dbReference type="PANTHER" id="PTHR48073:SF2">
    <property type="entry name" value="O-SUCCINYLBENZOATE SYNTHASE"/>
    <property type="match status" value="1"/>
</dbReference>
<reference evidence="16 17" key="1">
    <citation type="submission" date="2007-03" db="EMBL/GenBank/DDBJ databases">
        <title>Complete sequence of Desulfotomaculum reducens MI-1.</title>
        <authorList>
            <consortium name="US DOE Joint Genome Institute"/>
            <person name="Copeland A."/>
            <person name="Lucas S."/>
            <person name="Lapidus A."/>
            <person name="Barry K."/>
            <person name="Detter J.C."/>
            <person name="Glavina del Rio T."/>
            <person name="Hammon N."/>
            <person name="Israni S."/>
            <person name="Dalin E."/>
            <person name="Tice H."/>
            <person name="Pitluck S."/>
            <person name="Sims D."/>
            <person name="Brettin T."/>
            <person name="Bruce D."/>
            <person name="Han C."/>
            <person name="Tapia R."/>
            <person name="Schmutz J."/>
            <person name="Larimer F."/>
            <person name="Land M."/>
            <person name="Hauser L."/>
            <person name="Kyrpides N."/>
            <person name="Kim E."/>
            <person name="Tebo B.M."/>
            <person name="Richardson P."/>
        </authorList>
    </citation>
    <scope>NUCLEOTIDE SEQUENCE [LARGE SCALE GENOMIC DNA]</scope>
    <source>
        <strain evidence="16 17">MI-1</strain>
    </source>
</reference>
<evidence type="ECO:0000256" key="12">
    <source>
        <dbReference type="PIRSR" id="PIRSR017107-3"/>
    </source>
</evidence>
<dbReference type="InterPro" id="IPR029017">
    <property type="entry name" value="Enolase-like_N"/>
</dbReference>
<feature type="binding site" evidence="13">
    <location>
        <position position="238"/>
    </location>
    <ligand>
        <name>Mg(2+)</name>
        <dbReference type="ChEBI" id="CHEBI:18420"/>
    </ligand>
</feature>
<dbReference type="Pfam" id="PF05034">
    <property type="entry name" value="MAAL_N"/>
    <property type="match status" value="1"/>
</dbReference>
<proteinExistence type="inferred from homology"/>
<sequence length="416" mass="45562">MKITGAVVSPGLTGFYFDDQKAIKMGREHDGFAYLGEPATPGFSMVRQRGESISVLLLLESGLVAYGDCAAVQYSGAGGRDPLFLASDFIPVLEKEILPQLIGRDVNGFRALAEEFDQLTRPDGSRYHTAIRYGITQALLDAAAKAAQCTMAEIVAREYNCSLVGNRVPIFCQTGDERYTNADKIIIKRADVLPHGLINNVEEKLGRKGEKLLDYVTWLKERALKLGGEDYTPILHIDVYGTIGQAFDENTHRMADYLAQLELAAAPLKLRIEGPMDRGNKPAQIEALAELRQLLEKRGTNVEIVADEWCNTLEDIREFVDAKAGHMVQIKTPDLGGINNTIEAILYAKERGIGAYLGGTCNETDRSAQVCVHIGIATQPDQMLAKPGMGVDEGLMITFNEMNRTLAVLRAKGVIS</sequence>
<feature type="binding site" evidence="13">
    <location>
        <position position="273"/>
    </location>
    <ligand>
        <name>Mg(2+)</name>
        <dbReference type="ChEBI" id="CHEBI:18420"/>
    </ligand>
</feature>
<evidence type="ECO:0000256" key="9">
    <source>
        <dbReference type="ARBA" id="ARBA00023239"/>
    </source>
</evidence>
<feature type="active site" description="Proton acceptor" evidence="10">
    <location>
        <position position="331"/>
    </location>
</feature>
<feature type="domain" description="Methylaspartate ammonia-lyase N-terminal" evidence="14">
    <location>
        <begin position="1"/>
        <end position="160"/>
    </location>
</feature>
<comment type="cofactor">
    <cofactor evidence="2 13">
        <name>Mg(2+)</name>
        <dbReference type="ChEBI" id="CHEBI:18420"/>
    </cofactor>
</comment>
<feature type="binding site" evidence="11">
    <location>
        <position position="329"/>
    </location>
    <ligand>
        <name>(2S,3S)-3-methyl-L-aspartate</name>
        <dbReference type="ChEBI" id="CHEBI:58724"/>
    </ligand>
</feature>
<dbReference type="AlphaFoldDB" id="A4J7Z2"/>
<dbReference type="Gene3D" id="3.30.390.10">
    <property type="entry name" value="Enolase-like, N-terminal domain"/>
    <property type="match status" value="1"/>
</dbReference>
<evidence type="ECO:0000256" key="4">
    <source>
        <dbReference type="ARBA" id="ARBA00009954"/>
    </source>
</evidence>
<evidence type="ECO:0000313" key="17">
    <source>
        <dbReference type="Proteomes" id="UP000001556"/>
    </source>
</evidence>
<evidence type="ECO:0000256" key="1">
    <source>
        <dbReference type="ARBA" id="ARBA00000789"/>
    </source>
</evidence>
<comment type="similarity">
    <text evidence="4">Belongs to the methylaspartate ammonia-lyase family.</text>
</comment>
<evidence type="ECO:0000256" key="10">
    <source>
        <dbReference type="PIRSR" id="PIRSR017107-1"/>
    </source>
</evidence>
<evidence type="ECO:0000256" key="8">
    <source>
        <dbReference type="ARBA" id="ARBA00022842"/>
    </source>
</evidence>
<dbReference type="GO" id="GO:0019553">
    <property type="term" value="P:L-glutamate catabolic process via L-citramalate"/>
    <property type="evidence" value="ECO:0007669"/>
    <property type="project" value="UniProtKB-UniPathway"/>
</dbReference>
<evidence type="ECO:0000256" key="3">
    <source>
        <dbReference type="ARBA" id="ARBA00004675"/>
    </source>
</evidence>
<evidence type="ECO:0000256" key="6">
    <source>
        <dbReference type="ARBA" id="ARBA00012993"/>
    </source>
</evidence>
<dbReference type="Pfam" id="PF07476">
    <property type="entry name" value="MAAL_C"/>
    <property type="match status" value="1"/>
</dbReference>
<evidence type="ECO:0000256" key="7">
    <source>
        <dbReference type="ARBA" id="ARBA00022723"/>
    </source>
</evidence>
<evidence type="ECO:0000313" key="16">
    <source>
        <dbReference type="EMBL" id="ABO51195.1"/>
    </source>
</evidence>
<name>A4J7Z2_DESRM</name>
<dbReference type="STRING" id="349161.Dred_2689"/>
<dbReference type="EC" id="4.3.1.2" evidence="6"/>
<dbReference type="EMBL" id="CP000612">
    <property type="protein sequence ID" value="ABO51195.1"/>
    <property type="molecule type" value="Genomic_DNA"/>
</dbReference>
<keyword evidence="9 16" id="KW-0456">Lyase</keyword>
<protein>
    <recommendedName>
        <fullName evidence="6">methylaspartate ammonia-lyase</fullName>
        <ecNumber evidence="6">4.3.1.2</ecNumber>
    </recommendedName>
</protein>
<keyword evidence="17" id="KW-1185">Reference proteome</keyword>
<evidence type="ECO:0000256" key="2">
    <source>
        <dbReference type="ARBA" id="ARBA00001946"/>
    </source>
</evidence>